<name>A0A7Y7M0A2_9MICC</name>
<reference evidence="1 2" key="1">
    <citation type="submission" date="2020-02" db="EMBL/GenBank/DDBJ databases">
        <title>Genome sequence of strain AETb3-4.</title>
        <authorList>
            <person name="Gao J."/>
            <person name="Zhang X."/>
        </authorList>
    </citation>
    <scope>NUCLEOTIDE SEQUENCE [LARGE SCALE GENOMIC DNA]</scope>
    <source>
        <strain evidence="1 2">AETb3-4</strain>
    </source>
</reference>
<dbReference type="AlphaFoldDB" id="A0A7Y7M0A2"/>
<evidence type="ECO:0000313" key="2">
    <source>
        <dbReference type="Proteomes" id="UP000543556"/>
    </source>
</evidence>
<comment type="caution">
    <text evidence="1">The sequence shown here is derived from an EMBL/GenBank/DDBJ whole genome shotgun (WGS) entry which is preliminary data.</text>
</comment>
<sequence>MTASSALCSVDLEAETAELLPRRETLFLDFNFNVAPVIGVNLALALNAATIGSVAHAGAWQNLFSMH</sequence>
<evidence type="ECO:0000313" key="1">
    <source>
        <dbReference type="EMBL" id="NVM96832.1"/>
    </source>
</evidence>
<accession>A0A7Y7M0A2</accession>
<protein>
    <submittedName>
        <fullName evidence="1">Uncharacterized protein</fullName>
    </submittedName>
</protein>
<dbReference type="Proteomes" id="UP000543556">
    <property type="component" value="Unassembled WGS sequence"/>
</dbReference>
<keyword evidence="2" id="KW-1185">Reference proteome</keyword>
<gene>
    <name evidence="1" type="ORF">G6034_18350</name>
</gene>
<dbReference type="EMBL" id="JAAMFM010000042">
    <property type="protein sequence ID" value="NVM96832.1"/>
    <property type="molecule type" value="Genomic_DNA"/>
</dbReference>
<organism evidence="1 2">
    <name type="scientific">Arthrobacter wenxiniae</name>
    <dbReference type="NCBI Taxonomy" id="2713570"/>
    <lineage>
        <taxon>Bacteria</taxon>
        <taxon>Bacillati</taxon>
        <taxon>Actinomycetota</taxon>
        <taxon>Actinomycetes</taxon>
        <taxon>Micrococcales</taxon>
        <taxon>Micrococcaceae</taxon>
        <taxon>Arthrobacter</taxon>
    </lineage>
</organism>
<dbReference type="RefSeq" id="WP_176636537.1">
    <property type="nucleotide sequence ID" value="NZ_JAAMFM010000042.1"/>
</dbReference>
<proteinExistence type="predicted"/>